<evidence type="ECO:0000313" key="2">
    <source>
        <dbReference type="Proteomes" id="UP000324222"/>
    </source>
</evidence>
<dbReference type="AlphaFoldDB" id="A0A5B7DBS4"/>
<sequence>MPPKASGKAAKKAGEDRLYRPQRVYLTLRYRWVSQTPLVARRLVFQPYRRQPTCGPPSG</sequence>
<evidence type="ECO:0000313" key="1">
    <source>
        <dbReference type="EMBL" id="MPC18689.1"/>
    </source>
</evidence>
<gene>
    <name evidence="1" type="ORF">E2C01_011584</name>
</gene>
<keyword evidence="2" id="KW-1185">Reference proteome</keyword>
<proteinExistence type="predicted"/>
<organism evidence="1 2">
    <name type="scientific">Portunus trituberculatus</name>
    <name type="common">Swimming crab</name>
    <name type="synonym">Neptunus trituberculatus</name>
    <dbReference type="NCBI Taxonomy" id="210409"/>
    <lineage>
        <taxon>Eukaryota</taxon>
        <taxon>Metazoa</taxon>
        <taxon>Ecdysozoa</taxon>
        <taxon>Arthropoda</taxon>
        <taxon>Crustacea</taxon>
        <taxon>Multicrustacea</taxon>
        <taxon>Malacostraca</taxon>
        <taxon>Eumalacostraca</taxon>
        <taxon>Eucarida</taxon>
        <taxon>Decapoda</taxon>
        <taxon>Pleocyemata</taxon>
        <taxon>Brachyura</taxon>
        <taxon>Eubrachyura</taxon>
        <taxon>Portunoidea</taxon>
        <taxon>Portunidae</taxon>
        <taxon>Portuninae</taxon>
        <taxon>Portunus</taxon>
    </lineage>
</organism>
<name>A0A5B7DBS4_PORTR</name>
<reference evidence="1 2" key="1">
    <citation type="submission" date="2019-05" db="EMBL/GenBank/DDBJ databases">
        <title>Another draft genome of Portunus trituberculatus and its Hox gene families provides insights of decapod evolution.</title>
        <authorList>
            <person name="Jeong J.-H."/>
            <person name="Song I."/>
            <person name="Kim S."/>
            <person name="Choi T."/>
            <person name="Kim D."/>
            <person name="Ryu S."/>
            <person name="Kim W."/>
        </authorList>
    </citation>
    <scope>NUCLEOTIDE SEQUENCE [LARGE SCALE GENOMIC DNA]</scope>
    <source>
        <tissue evidence="1">Muscle</tissue>
    </source>
</reference>
<accession>A0A5B7DBS4</accession>
<comment type="caution">
    <text evidence="1">The sequence shown here is derived from an EMBL/GenBank/DDBJ whole genome shotgun (WGS) entry which is preliminary data.</text>
</comment>
<protein>
    <submittedName>
        <fullName evidence="1">Uncharacterized protein</fullName>
    </submittedName>
</protein>
<dbReference type="Proteomes" id="UP000324222">
    <property type="component" value="Unassembled WGS sequence"/>
</dbReference>
<dbReference type="EMBL" id="VSRR010000702">
    <property type="protein sequence ID" value="MPC18689.1"/>
    <property type="molecule type" value="Genomic_DNA"/>
</dbReference>